<keyword evidence="3" id="KW-0238">DNA-binding</keyword>
<evidence type="ECO:0000256" key="6">
    <source>
        <dbReference type="ARBA" id="ARBA00024343"/>
    </source>
</evidence>
<evidence type="ECO:0000259" key="8">
    <source>
        <dbReference type="PROSITE" id="PS51032"/>
    </source>
</evidence>
<dbReference type="AlphaFoldDB" id="A0A8B8MPT1"/>
<feature type="domain" description="AP2/ERF" evidence="8">
    <location>
        <begin position="112"/>
        <end position="170"/>
    </location>
</feature>
<dbReference type="SUPFAM" id="SSF54171">
    <property type="entry name" value="DNA-binding domain"/>
    <property type="match status" value="1"/>
</dbReference>
<sequence>MYAASSAISDTDAALLECIRQHLLDDDDDFETLTKIARNVPFDCPDSSFHMSSSPETTLSFEANEDDDNVDIYPDPMKDAVGSKSPSSLNEQPVMEDHGDVEVNEALHGGSRYRGVRRRPWGTYAAEIRDPKKNGARRWLGTYETPREAALAYDRAAFAMRGAKARLNFPHLISCDEAEPVRVTRKQHRSPDAESGSPDPKWRKEDLTGLASDPDELNGYVLSFQ</sequence>
<dbReference type="Pfam" id="PF00847">
    <property type="entry name" value="AP2"/>
    <property type="match status" value="1"/>
</dbReference>
<accession>A0A8B8MPT1</accession>
<evidence type="ECO:0000256" key="2">
    <source>
        <dbReference type="ARBA" id="ARBA00023015"/>
    </source>
</evidence>
<dbReference type="PANTHER" id="PTHR31190:SF486">
    <property type="entry name" value="ETHYLENE-RESPONSIVE TRANSCRIPTION FACTOR 2-LIKE"/>
    <property type="match status" value="1"/>
</dbReference>
<dbReference type="InterPro" id="IPR016177">
    <property type="entry name" value="DNA-bd_dom_sf"/>
</dbReference>
<dbReference type="GO" id="GO:0003700">
    <property type="term" value="F:DNA-binding transcription factor activity"/>
    <property type="evidence" value="ECO:0007669"/>
    <property type="project" value="InterPro"/>
</dbReference>
<evidence type="ECO:0000256" key="1">
    <source>
        <dbReference type="ARBA" id="ARBA00004123"/>
    </source>
</evidence>
<dbReference type="PROSITE" id="PS51032">
    <property type="entry name" value="AP2_ERF"/>
    <property type="match status" value="1"/>
</dbReference>
<organism evidence="9 10">
    <name type="scientific">Rhodamnia argentea</name>
    <dbReference type="NCBI Taxonomy" id="178133"/>
    <lineage>
        <taxon>Eukaryota</taxon>
        <taxon>Viridiplantae</taxon>
        <taxon>Streptophyta</taxon>
        <taxon>Embryophyta</taxon>
        <taxon>Tracheophyta</taxon>
        <taxon>Spermatophyta</taxon>
        <taxon>Magnoliopsida</taxon>
        <taxon>eudicotyledons</taxon>
        <taxon>Gunneridae</taxon>
        <taxon>Pentapetalae</taxon>
        <taxon>rosids</taxon>
        <taxon>malvids</taxon>
        <taxon>Myrtales</taxon>
        <taxon>Myrtaceae</taxon>
        <taxon>Myrtoideae</taxon>
        <taxon>Myrteae</taxon>
        <taxon>Australasian group</taxon>
        <taxon>Rhodamnia</taxon>
    </lineage>
</organism>
<name>A0A8B8MPT1_9MYRT</name>
<dbReference type="CDD" id="cd00018">
    <property type="entry name" value="AP2"/>
    <property type="match status" value="1"/>
</dbReference>
<evidence type="ECO:0000256" key="4">
    <source>
        <dbReference type="ARBA" id="ARBA00023163"/>
    </source>
</evidence>
<dbReference type="PANTHER" id="PTHR31190">
    <property type="entry name" value="DNA-BINDING DOMAIN"/>
    <property type="match status" value="1"/>
</dbReference>
<dbReference type="KEGG" id="rarg:115726306"/>
<dbReference type="Proteomes" id="UP000827889">
    <property type="component" value="Chromosome 3"/>
</dbReference>
<dbReference type="GO" id="GO:0009873">
    <property type="term" value="P:ethylene-activated signaling pathway"/>
    <property type="evidence" value="ECO:0007669"/>
    <property type="project" value="InterPro"/>
</dbReference>
<protein>
    <submittedName>
        <fullName evidence="10">Ethylene-responsive transcription factor 13-like</fullName>
    </submittedName>
</protein>
<dbReference type="InterPro" id="IPR036955">
    <property type="entry name" value="AP2/ERF_dom_sf"/>
</dbReference>
<proteinExistence type="inferred from homology"/>
<comment type="similarity">
    <text evidence="6">Belongs to the AP2/ERF transcription factor family. ERF subfamily.</text>
</comment>
<evidence type="ECO:0000256" key="3">
    <source>
        <dbReference type="ARBA" id="ARBA00023125"/>
    </source>
</evidence>
<dbReference type="GO" id="GO:0003677">
    <property type="term" value="F:DNA binding"/>
    <property type="evidence" value="ECO:0007669"/>
    <property type="project" value="UniProtKB-KW"/>
</dbReference>
<reference evidence="10" key="1">
    <citation type="submission" date="2025-08" db="UniProtKB">
        <authorList>
            <consortium name="RefSeq"/>
        </authorList>
    </citation>
    <scope>IDENTIFICATION</scope>
    <source>
        <tissue evidence="10">Leaf</tissue>
    </source>
</reference>
<dbReference type="PRINTS" id="PR00367">
    <property type="entry name" value="ETHRSPELEMNT"/>
</dbReference>
<dbReference type="SMART" id="SM00380">
    <property type="entry name" value="AP2"/>
    <property type="match status" value="1"/>
</dbReference>
<dbReference type="InterPro" id="IPR001471">
    <property type="entry name" value="AP2/ERF_dom"/>
</dbReference>
<gene>
    <name evidence="10" type="primary">LOC115726306</name>
</gene>
<evidence type="ECO:0000256" key="7">
    <source>
        <dbReference type="SAM" id="MobiDB-lite"/>
    </source>
</evidence>
<comment type="subcellular location">
    <subcellularLocation>
        <location evidence="1">Nucleus</location>
    </subcellularLocation>
</comment>
<dbReference type="InterPro" id="IPR044808">
    <property type="entry name" value="ERF_plant"/>
</dbReference>
<dbReference type="GO" id="GO:0005634">
    <property type="term" value="C:nucleus"/>
    <property type="evidence" value="ECO:0007669"/>
    <property type="project" value="UniProtKB-SubCell"/>
</dbReference>
<keyword evidence="4" id="KW-0804">Transcription</keyword>
<dbReference type="RefSeq" id="XP_030511973.2">
    <property type="nucleotide sequence ID" value="XM_030656113.2"/>
</dbReference>
<dbReference type="GeneID" id="115726306"/>
<dbReference type="Gene3D" id="3.30.730.10">
    <property type="entry name" value="AP2/ERF domain"/>
    <property type="match status" value="1"/>
</dbReference>
<evidence type="ECO:0000313" key="10">
    <source>
        <dbReference type="RefSeq" id="XP_030511973.2"/>
    </source>
</evidence>
<evidence type="ECO:0000313" key="9">
    <source>
        <dbReference type="Proteomes" id="UP000827889"/>
    </source>
</evidence>
<keyword evidence="5" id="KW-0539">Nucleus</keyword>
<feature type="region of interest" description="Disordered" evidence="7">
    <location>
        <begin position="179"/>
        <end position="225"/>
    </location>
</feature>
<keyword evidence="9" id="KW-1185">Reference proteome</keyword>
<keyword evidence="2" id="KW-0805">Transcription regulation</keyword>
<evidence type="ECO:0000256" key="5">
    <source>
        <dbReference type="ARBA" id="ARBA00023242"/>
    </source>
</evidence>